<dbReference type="GO" id="GO:0006397">
    <property type="term" value="P:mRNA processing"/>
    <property type="evidence" value="ECO:0007669"/>
    <property type="project" value="UniProtKB-KW"/>
</dbReference>
<evidence type="ECO:0000256" key="1">
    <source>
        <dbReference type="ARBA" id="ARBA00022664"/>
    </source>
</evidence>
<dbReference type="Gene3D" id="3.30.70.330">
    <property type="match status" value="2"/>
</dbReference>
<evidence type="ECO:0000256" key="5">
    <source>
        <dbReference type="SAM" id="MobiDB-lite"/>
    </source>
</evidence>
<dbReference type="PANTHER" id="PTHR23139">
    <property type="entry name" value="RNA-BINDING PROTEIN"/>
    <property type="match status" value="1"/>
</dbReference>
<keyword evidence="2 4" id="KW-0694">RNA-binding</keyword>
<accession>A0A9W6BT22</accession>
<evidence type="ECO:0000313" key="8">
    <source>
        <dbReference type="Proteomes" id="UP001165080"/>
    </source>
</evidence>
<dbReference type="GO" id="GO:0008380">
    <property type="term" value="P:RNA splicing"/>
    <property type="evidence" value="ECO:0007669"/>
    <property type="project" value="UniProtKB-KW"/>
</dbReference>
<dbReference type="PROSITE" id="PS50102">
    <property type="entry name" value="RRM"/>
    <property type="match status" value="1"/>
</dbReference>
<protein>
    <recommendedName>
        <fullName evidence="6">RRM domain-containing protein</fullName>
    </recommendedName>
</protein>
<feature type="compositionally biased region" description="Basic residues" evidence="5">
    <location>
        <begin position="29"/>
        <end position="48"/>
    </location>
</feature>
<keyword evidence="1" id="KW-0507">mRNA processing</keyword>
<dbReference type="GO" id="GO:0003723">
    <property type="term" value="F:RNA binding"/>
    <property type="evidence" value="ECO:0007669"/>
    <property type="project" value="UniProtKB-UniRule"/>
</dbReference>
<keyword evidence="3" id="KW-0508">mRNA splicing</keyword>
<comment type="caution">
    <text evidence="7">The sequence shown here is derived from an EMBL/GenBank/DDBJ whole genome shotgun (WGS) entry which is preliminary data.</text>
</comment>
<dbReference type="InterPro" id="IPR035979">
    <property type="entry name" value="RBD_domain_sf"/>
</dbReference>
<evidence type="ECO:0000256" key="2">
    <source>
        <dbReference type="ARBA" id="ARBA00022884"/>
    </source>
</evidence>
<proteinExistence type="predicted"/>
<feature type="domain" description="RRM" evidence="6">
    <location>
        <begin position="120"/>
        <end position="204"/>
    </location>
</feature>
<dbReference type="InterPro" id="IPR000504">
    <property type="entry name" value="RRM_dom"/>
</dbReference>
<name>A0A9W6BT22_9CHLO</name>
<dbReference type="AlphaFoldDB" id="A0A9W6BT22"/>
<sequence>MGSRDRSRSRDRRRSRSRERSRRWDRDRRSRSRSRDRRRSRSRSKSRSRSRDRAKSLAYDASISAVQAMAALQQQQQLQRQLLAQQMLLQQQAAAAAAALAPPVAQQQNTNAATADRKAREIYVGNLAIGVVTSDMLKELFNTILANQVPDPANAPPVVNVNLDAAAGRFAFVEFRTRELTDAAIQLDKLELCGRQMNIGRPKGYVAMQMQQQSALAQAPSQLADVAKLGQAQVLAAALAGAVPAPANTLAAAAATLTVTTPTNVVLLENMVSCGTIRDENERKEILEDVQQEVVKCGPVIALAVPMPPAHVTNQDASRVYVKYSTAAEAARCRTMMDGRKFDDNAVKASFVTEGEFARAQAGEWVAKPGLLMPAGVPSLPSVGAPAGAPVAMAPGLSAGLAGLGALGSLGAAGPGAPVTGHVPIQQSGGLVLPPGFTLPAGFTLAGALPGMPGMPK</sequence>
<evidence type="ECO:0000256" key="4">
    <source>
        <dbReference type="PROSITE-ProRule" id="PRU00176"/>
    </source>
</evidence>
<dbReference type="CDD" id="cd12232">
    <property type="entry name" value="RRM3_U2AF65"/>
    <property type="match status" value="1"/>
</dbReference>
<evidence type="ECO:0000256" key="3">
    <source>
        <dbReference type="ARBA" id="ARBA00023187"/>
    </source>
</evidence>
<dbReference type="EMBL" id="BRXU01000017">
    <property type="protein sequence ID" value="GLC56991.1"/>
    <property type="molecule type" value="Genomic_DNA"/>
</dbReference>
<organism evidence="7 8">
    <name type="scientific">Pleodorina starrii</name>
    <dbReference type="NCBI Taxonomy" id="330485"/>
    <lineage>
        <taxon>Eukaryota</taxon>
        <taxon>Viridiplantae</taxon>
        <taxon>Chlorophyta</taxon>
        <taxon>core chlorophytes</taxon>
        <taxon>Chlorophyceae</taxon>
        <taxon>CS clade</taxon>
        <taxon>Chlamydomonadales</taxon>
        <taxon>Volvocaceae</taxon>
        <taxon>Pleodorina</taxon>
    </lineage>
</organism>
<dbReference type="InterPro" id="IPR012677">
    <property type="entry name" value="Nucleotide-bd_a/b_plait_sf"/>
</dbReference>
<dbReference type="Proteomes" id="UP001165080">
    <property type="component" value="Unassembled WGS sequence"/>
</dbReference>
<feature type="region of interest" description="Disordered" evidence="5">
    <location>
        <begin position="1"/>
        <end position="56"/>
    </location>
</feature>
<reference evidence="7 8" key="1">
    <citation type="journal article" date="2023" name="Commun. Biol.">
        <title>Reorganization of the ancestral sex-determining regions during the evolution of trioecy in Pleodorina starrii.</title>
        <authorList>
            <person name="Takahashi K."/>
            <person name="Suzuki S."/>
            <person name="Kawai-Toyooka H."/>
            <person name="Yamamoto K."/>
            <person name="Hamaji T."/>
            <person name="Ootsuki R."/>
            <person name="Yamaguchi H."/>
            <person name="Kawachi M."/>
            <person name="Higashiyama T."/>
            <person name="Nozaki H."/>
        </authorList>
    </citation>
    <scope>NUCLEOTIDE SEQUENCE [LARGE SCALE GENOMIC DNA]</scope>
    <source>
        <strain evidence="7 8">NIES-4479</strain>
    </source>
</reference>
<dbReference type="SUPFAM" id="SSF54928">
    <property type="entry name" value="RNA-binding domain, RBD"/>
    <property type="match status" value="1"/>
</dbReference>
<feature type="compositionally biased region" description="Basic residues" evidence="5">
    <location>
        <begin position="9"/>
        <end position="21"/>
    </location>
</feature>
<dbReference type="SMART" id="SM00360">
    <property type="entry name" value="RRM"/>
    <property type="match status" value="2"/>
</dbReference>
<gene>
    <name evidence="7" type="primary">PLEST003160</name>
    <name evidence="7" type="ORF">PLESTB_001171100</name>
</gene>
<keyword evidence="8" id="KW-1185">Reference proteome</keyword>
<evidence type="ECO:0000313" key="7">
    <source>
        <dbReference type="EMBL" id="GLC56991.1"/>
    </source>
</evidence>
<evidence type="ECO:0000259" key="6">
    <source>
        <dbReference type="PROSITE" id="PS50102"/>
    </source>
</evidence>